<evidence type="ECO:0000313" key="2">
    <source>
        <dbReference type="EMBL" id="KMO85611.1"/>
    </source>
</evidence>
<feature type="domain" description="SLH" evidence="1">
    <location>
        <begin position="68"/>
        <end position="131"/>
    </location>
</feature>
<dbReference type="PROSITE" id="PS51272">
    <property type="entry name" value="SLH"/>
    <property type="match status" value="1"/>
</dbReference>
<proteinExistence type="predicted"/>
<dbReference type="Pfam" id="PF00395">
    <property type="entry name" value="SLH"/>
    <property type="match status" value="1"/>
</dbReference>
<comment type="caution">
    <text evidence="2">The sequence shown here is derived from an EMBL/GenBank/DDBJ whole genome shotgun (WGS) entry which is preliminary data.</text>
</comment>
<evidence type="ECO:0000313" key="3">
    <source>
        <dbReference type="Proteomes" id="UP000036503"/>
    </source>
</evidence>
<dbReference type="AlphaFoldDB" id="A0A0J6ZL92"/>
<dbReference type="InterPro" id="IPR051465">
    <property type="entry name" value="Cell_Envelope_Struct_Comp"/>
</dbReference>
<sequence length="164" mass="18245">MFSVGGSFGGGENMINTGISVKLGSGSNHVSTSRVAMAKEIKDMRKEMEAMKATMLDVHTGKKFDASRLQLFPDIPKNHWAYEYVAVLAGNGMIKGYPDGTFSGDRPMTRYEFAAMLYRAMRNGATLSDKLLAEFEPELERFTVDTIHKDKNGNPTVERVRVKK</sequence>
<dbReference type="EMBL" id="LEKT01000054">
    <property type="protein sequence ID" value="KMO85611.1"/>
    <property type="molecule type" value="Genomic_DNA"/>
</dbReference>
<dbReference type="STRING" id="39029.BSR42_11750"/>
<dbReference type="InParanoid" id="A0A0J6ZL92"/>
<reference evidence="2 3" key="1">
    <citation type="submission" date="2015-06" db="EMBL/GenBank/DDBJ databases">
        <title>Draft genome sequence of beer spoilage bacterium Megasphaera cerevisiae type strain 20462.</title>
        <authorList>
            <person name="Kutumbaka K."/>
            <person name="Pasmowitz J."/>
            <person name="Mategko J."/>
            <person name="Reyes D."/>
            <person name="Friedrich A."/>
            <person name="Han S."/>
            <person name="Martens-Habbena W."/>
            <person name="Neal-McKinney J."/>
            <person name="Janagama H.K."/>
            <person name="Nadala C."/>
            <person name="Samadpour M."/>
        </authorList>
    </citation>
    <scope>NUCLEOTIDE SEQUENCE [LARGE SCALE GENOMIC DNA]</scope>
    <source>
        <strain evidence="2 3">DSM 20462</strain>
    </source>
</reference>
<gene>
    <name evidence="2" type="ORF">AB840_12630</name>
</gene>
<dbReference type="PATRIC" id="fig|1122219.3.peg.2605"/>
<name>A0A0J6ZL92_9FIRM</name>
<protein>
    <recommendedName>
        <fullName evidence="1">SLH domain-containing protein</fullName>
    </recommendedName>
</protein>
<keyword evidence="3" id="KW-1185">Reference proteome</keyword>
<organism evidence="2 3">
    <name type="scientific">Megasphaera cerevisiae DSM 20462</name>
    <dbReference type="NCBI Taxonomy" id="1122219"/>
    <lineage>
        <taxon>Bacteria</taxon>
        <taxon>Bacillati</taxon>
        <taxon>Bacillota</taxon>
        <taxon>Negativicutes</taxon>
        <taxon>Veillonellales</taxon>
        <taxon>Veillonellaceae</taxon>
        <taxon>Megasphaera</taxon>
    </lineage>
</organism>
<dbReference type="InterPro" id="IPR001119">
    <property type="entry name" value="SLH_dom"/>
</dbReference>
<accession>A0A0J6ZL92</accession>
<dbReference type="Proteomes" id="UP000036503">
    <property type="component" value="Unassembled WGS sequence"/>
</dbReference>
<dbReference type="PANTHER" id="PTHR43308">
    <property type="entry name" value="OUTER MEMBRANE PROTEIN ALPHA-RELATED"/>
    <property type="match status" value="1"/>
</dbReference>
<evidence type="ECO:0000259" key="1">
    <source>
        <dbReference type="PROSITE" id="PS51272"/>
    </source>
</evidence>